<organism evidence="5 6">
    <name type="scientific">Pontibacter ramchanderi</name>
    <dbReference type="NCBI Taxonomy" id="1179743"/>
    <lineage>
        <taxon>Bacteria</taxon>
        <taxon>Pseudomonadati</taxon>
        <taxon>Bacteroidota</taxon>
        <taxon>Cytophagia</taxon>
        <taxon>Cytophagales</taxon>
        <taxon>Hymenobacteraceae</taxon>
        <taxon>Pontibacter</taxon>
    </lineage>
</organism>
<dbReference type="PROSITE" id="PS00061">
    <property type="entry name" value="ADH_SHORT"/>
    <property type="match status" value="1"/>
</dbReference>
<dbReference type="CDD" id="cd05360">
    <property type="entry name" value="SDR_c3"/>
    <property type="match status" value="1"/>
</dbReference>
<accession>A0A2N3V2X1</accession>
<dbReference type="GO" id="GO:0016020">
    <property type="term" value="C:membrane"/>
    <property type="evidence" value="ECO:0007669"/>
    <property type="project" value="TreeGrafter"/>
</dbReference>
<evidence type="ECO:0000313" key="5">
    <source>
        <dbReference type="EMBL" id="PKV75985.1"/>
    </source>
</evidence>
<evidence type="ECO:0000256" key="1">
    <source>
        <dbReference type="ARBA" id="ARBA00006484"/>
    </source>
</evidence>
<dbReference type="PRINTS" id="PR00081">
    <property type="entry name" value="GDHRDH"/>
</dbReference>
<dbReference type="OrthoDB" id="9775296at2"/>
<dbReference type="SUPFAM" id="SSF51735">
    <property type="entry name" value="NAD(P)-binding Rossmann-fold domains"/>
    <property type="match status" value="1"/>
</dbReference>
<proteinExistence type="inferred from homology"/>
<dbReference type="Proteomes" id="UP000233782">
    <property type="component" value="Unassembled WGS sequence"/>
</dbReference>
<dbReference type="PANTHER" id="PTHR44196:SF1">
    <property type="entry name" value="DEHYDROGENASE_REDUCTASE SDR FAMILY MEMBER 7B"/>
    <property type="match status" value="1"/>
</dbReference>
<keyword evidence="2" id="KW-0560">Oxidoreductase</keyword>
<dbReference type="Gene3D" id="3.40.50.720">
    <property type="entry name" value="NAD(P)-binding Rossmann-like Domain"/>
    <property type="match status" value="1"/>
</dbReference>
<dbReference type="EMBL" id="PJMU01000001">
    <property type="protein sequence ID" value="PKV75985.1"/>
    <property type="molecule type" value="Genomic_DNA"/>
</dbReference>
<keyword evidence="6" id="KW-1185">Reference proteome</keyword>
<keyword evidence="4" id="KW-0472">Membrane</keyword>
<evidence type="ECO:0000256" key="2">
    <source>
        <dbReference type="ARBA" id="ARBA00023002"/>
    </source>
</evidence>
<sequence>MTIKLKPLKDQVIVITGASSGIGLATAFAAAEKGARLVLAARNEQALEEIAQEINEKGGQAIAVRADVGRQQDVQRIADAALSHFGGFDTWVNDAGVSIYGRLLEVSDEDNRRLFDTNFWGLVYGSQMAAMHLRNRGGAIINIGSVLSDTAIPMQGMYSATKHAVKGFTDALRIELEEEGAPVSVTLIKPAAINTPYPDHAKNYTDRKLTLPPPVYEPEEVANAILYAATHQKRDIMVGGGGKLMSLTNKLAPGLMDLSSEKLMTDQQLLDEPAQHREGALHQPGEGGRIHGRIKDTMPTSLYTRAVTNPMVAGAVVAAAGAAALALMGKKRANKNGGNYQQPNTRPEMVEVVEIVEEIHVTPPPPQRPI</sequence>
<dbReference type="GO" id="GO:0016491">
    <property type="term" value="F:oxidoreductase activity"/>
    <property type="evidence" value="ECO:0007669"/>
    <property type="project" value="UniProtKB-KW"/>
</dbReference>
<evidence type="ECO:0000256" key="3">
    <source>
        <dbReference type="RuleBase" id="RU000363"/>
    </source>
</evidence>
<keyword evidence="4" id="KW-0812">Transmembrane</keyword>
<feature type="transmembrane region" description="Helical" evidence="4">
    <location>
        <begin position="311"/>
        <end position="329"/>
    </location>
</feature>
<dbReference type="PANTHER" id="PTHR44196">
    <property type="entry name" value="DEHYDROGENASE/REDUCTASE SDR FAMILY MEMBER 7B"/>
    <property type="match status" value="1"/>
</dbReference>
<dbReference type="InterPro" id="IPR020904">
    <property type="entry name" value="Sc_DH/Rdtase_CS"/>
</dbReference>
<dbReference type="InterPro" id="IPR002347">
    <property type="entry name" value="SDR_fam"/>
</dbReference>
<dbReference type="FunFam" id="3.40.50.720:FF:000084">
    <property type="entry name" value="Short-chain dehydrogenase reductase"/>
    <property type="match status" value="1"/>
</dbReference>
<dbReference type="PRINTS" id="PR00080">
    <property type="entry name" value="SDRFAMILY"/>
</dbReference>
<dbReference type="NCBIfam" id="NF005495">
    <property type="entry name" value="PRK07109.1"/>
    <property type="match status" value="1"/>
</dbReference>
<protein>
    <submittedName>
        <fullName evidence="5">Short-subunit dehydrogenase</fullName>
    </submittedName>
</protein>
<gene>
    <name evidence="5" type="ORF">BD749_0933</name>
</gene>
<feature type="transmembrane region" description="Helical" evidence="4">
    <location>
        <begin position="12"/>
        <end position="31"/>
    </location>
</feature>
<comment type="similarity">
    <text evidence="1 3">Belongs to the short-chain dehydrogenases/reductases (SDR) family.</text>
</comment>
<dbReference type="AlphaFoldDB" id="A0A2N3V2X1"/>
<dbReference type="RefSeq" id="WP_101443167.1">
    <property type="nucleotide sequence ID" value="NZ_PJMU01000001.1"/>
</dbReference>
<keyword evidence="4" id="KW-1133">Transmembrane helix</keyword>
<name>A0A2N3V2X1_9BACT</name>
<reference evidence="5 6" key="1">
    <citation type="submission" date="2017-12" db="EMBL/GenBank/DDBJ databases">
        <title>Genomic Encyclopedia of Type Strains, Phase III (KMG-III): the genomes of soil and plant-associated and newly described type strains.</title>
        <authorList>
            <person name="Whitman W."/>
        </authorList>
    </citation>
    <scope>NUCLEOTIDE SEQUENCE [LARGE SCALE GENOMIC DNA]</scope>
    <source>
        <strain evidence="5 6">LP43</strain>
    </source>
</reference>
<dbReference type="Pfam" id="PF00106">
    <property type="entry name" value="adh_short"/>
    <property type="match status" value="1"/>
</dbReference>
<evidence type="ECO:0000313" key="6">
    <source>
        <dbReference type="Proteomes" id="UP000233782"/>
    </source>
</evidence>
<comment type="caution">
    <text evidence="5">The sequence shown here is derived from an EMBL/GenBank/DDBJ whole genome shotgun (WGS) entry which is preliminary data.</text>
</comment>
<dbReference type="InterPro" id="IPR036291">
    <property type="entry name" value="NAD(P)-bd_dom_sf"/>
</dbReference>
<evidence type="ECO:0000256" key="4">
    <source>
        <dbReference type="SAM" id="Phobius"/>
    </source>
</evidence>